<evidence type="ECO:0000256" key="1">
    <source>
        <dbReference type="SAM" id="Phobius"/>
    </source>
</evidence>
<comment type="caution">
    <text evidence="2">The sequence shown here is derived from an EMBL/GenBank/DDBJ whole genome shotgun (WGS) entry which is preliminary data.</text>
</comment>
<proteinExistence type="predicted"/>
<accession>A0ABD5XFI7</accession>
<protein>
    <recommendedName>
        <fullName evidence="4">Phosphatidate cytidylyltransferase</fullName>
    </recommendedName>
</protein>
<name>A0ABD5XFI7_9EURY</name>
<reference evidence="2 3" key="1">
    <citation type="journal article" date="2019" name="Int. J. Syst. Evol. Microbiol.">
        <title>The Global Catalogue of Microorganisms (GCM) 10K type strain sequencing project: providing services to taxonomists for standard genome sequencing and annotation.</title>
        <authorList>
            <consortium name="The Broad Institute Genomics Platform"/>
            <consortium name="The Broad Institute Genome Sequencing Center for Infectious Disease"/>
            <person name="Wu L."/>
            <person name="Ma J."/>
        </authorList>
    </citation>
    <scope>NUCLEOTIDE SEQUENCE [LARGE SCALE GENOMIC DNA]</scope>
    <source>
        <strain evidence="2 3">DSM 26526</strain>
    </source>
</reference>
<dbReference type="Proteomes" id="UP001596460">
    <property type="component" value="Unassembled WGS sequence"/>
</dbReference>
<feature type="transmembrane region" description="Helical" evidence="1">
    <location>
        <begin position="38"/>
        <end position="55"/>
    </location>
</feature>
<dbReference type="RefSeq" id="WP_390242908.1">
    <property type="nucleotide sequence ID" value="NZ_JBHTAB010000001.1"/>
</dbReference>
<keyword evidence="1" id="KW-0472">Membrane</keyword>
<sequence>MPSRITERPRVLLFSLLTVVSGGLTVRAAARGHDPVQVLLLASLAGYAVTGLLFQRVPNVERLAAVPLGVVGVAAYAVGAPTDLPVLLVLLGVGGAVDLLWDPTGNVSGERPE</sequence>
<dbReference type="AlphaFoldDB" id="A0ABD5XFI7"/>
<gene>
    <name evidence="2" type="ORF">ACFQI8_03955</name>
</gene>
<keyword evidence="1" id="KW-1133">Transmembrane helix</keyword>
<keyword evidence="1" id="KW-0812">Transmembrane</keyword>
<dbReference type="EMBL" id="JBHTAB010000001">
    <property type="protein sequence ID" value="MFC7128548.1"/>
    <property type="molecule type" value="Genomic_DNA"/>
</dbReference>
<organism evidence="2 3">
    <name type="scientific">Haloferax chudinovii</name>
    <dbReference type="NCBI Taxonomy" id="1109010"/>
    <lineage>
        <taxon>Archaea</taxon>
        <taxon>Methanobacteriati</taxon>
        <taxon>Methanobacteriota</taxon>
        <taxon>Stenosarchaea group</taxon>
        <taxon>Halobacteria</taxon>
        <taxon>Halobacteriales</taxon>
        <taxon>Haloferacaceae</taxon>
        <taxon>Haloferax</taxon>
    </lineage>
</organism>
<evidence type="ECO:0000313" key="2">
    <source>
        <dbReference type="EMBL" id="MFC7128548.1"/>
    </source>
</evidence>
<keyword evidence="3" id="KW-1185">Reference proteome</keyword>
<evidence type="ECO:0008006" key="4">
    <source>
        <dbReference type="Google" id="ProtNLM"/>
    </source>
</evidence>
<evidence type="ECO:0000313" key="3">
    <source>
        <dbReference type="Proteomes" id="UP001596460"/>
    </source>
</evidence>